<dbReference type="InterPro" id="IPR012160">
    <property type="entry name" value="LtaS-like"/>
</dbReference>
<dbReference type="SUPFAM" id="SSF53649">
    <property type="entry name" value="Alkaline phosphatase-like"/>
    <property type="match status" value="1"/>
</dbReference>
<dbReference type="AlphaFoldDB" id="I4AQC2"/>
<sequence>MFKNYRLSFWLHLWVFWLMYFALHRVVFLIYNHSTFNEYTILEQLQSFWEAIHLDFSTAGYLMVIPTLLLIGYIFSVKSINRFNYLLIVLIGIISVTDTLLYHEWGYKLNAYALSFLAYPAQMMASITTSQLILAIVLEIGLIGFGIFLYKFTLKIGLNNPNEFEKFDFNKKTIYSVAYGFVSLLVAALTFLAIRGGVGLAPINQSSAYYSTHASLNHLATNTSWNLLFNLLKTRKANKQAGVKYFDEKTIQKNIQEIYKSNPKEQEKVLRYTRPNVVLVILESYTSDVIETLGGEKGIAPHFSKMTTEGLLFDHIYSTADRTDKGIVGVLSGYPTQKNSSIIKEPQKFEKLPALASVFKEKGYSTSAYYGGESEYANFKAYWHHSGYDKIIDQNQFEEKDKNSKWGAHDHIVFEKVIKDLNKQKAPFFTTVLTLSCHEPFETPIETPYDEAAKTETDKDKKEANLFRKAAYYADWSINKFIEEAKKQTWYDQTLFIFVADHGHRLPKLYKDTRQTEKYRIPLLFYGNAIAEEFLSTRNSRIGSQTDIPTTLLGQLGIDNTQFEWGKDLLNPSSKQFAFYCYDEGMTWITPNGSLRYTETTKTSQVKSSSEGIQKKTLLEELPFAKSYLQALLEDYAQK</sequence>
<dbReference type="Gene3D" id="3.30.1120.80">
    <property type="match status" value="1"/>
</dbReference>
<dbReference type="Pfam" id="PF00884">
    <property type="entry name" value="Sulfatase"/>
    <property type="match status" value="1"/>
</dbReference>
<dbReference type="InterPro" id="IPR000917">
    <property type="entry name" value="Sulfatase_N"/>
</dbReference>
<feature type="transmembrane region" description="Helical" evidence="9">
    <location>
        <begin position="7"/>
        <end position="31"/>
    </location>
</feature>
<dbReference type="STRING" id="880071.Fleli_3852"/>
<dbReference type="InterPro" id="IPR050448">
    <property type="entry name" value="OpgB/LTA_synthase_biosynth"/>
</dbReference>
<feature type="transmembrane region" description="Helical" evidence="9">
    <location>
        <begin position="173"/>
        <end position="194"/>
    </location>
</feature>
<keyword evidence="4 9" id="KW-1133">Transmembrane helix</keyword>
<evidence type="ECO:0000313" key="11">
    <source>
        <dbReference type="EMBL" id="AFM06157.1"/>
    </source>
</evidence>
<evidence type="ECO:0000256" key="1">
    <source>
        <dbReference type="ARBA" id="ARBA00004651"/>
    </source>
</evidence>
<keyword evidence="7" id="KW-0464">Manganese</keyword>
<dbReference type="Gene3D" id="3.40.720.10">
    <property type="entry name" value="Alkaline Phosphatase, subunit A"/>
    <property type="match status" value="1"/>
</dbReference>
<dbReference type="OrthoDB" id="9777768at2"/>
<dbReference type="GO" id="GO:0016740">
    <property type="term" value="F:transferase activity"/>
    <property type="evidence" value="ECO:0007669"/>
    <property type="project" value="UniProtKB-KW"/>
</dbReference>
<feature type="domain" description="Sulfatase N-terminal" evidence="10">
    <location>
        <begin position="275"/>
        <end position="558"/>
    </location>
</feature>
<feature type="binding site" evidence="8">
    <location>
        <position position="501"/>
    </location>
    <ligand>
        <name>Mn(2+)</name>
        <dbReference type="ChEBI" id="CHEBI:29035"/>
    </ligand>
</feature>
<dbReference type="PANTHER" id="PTHR47371">
    <property type="entry name" value="LIPOTEICHOIC ACID SYNTHASE"/>
    <property type="match status" value="1"/>
</dbReference>
<dbReference type="PATRIC" id="fig|880071.3.peg.3854"/>
<keyword evidence="11" id="KW-0808">Transferase</keyword>
<evidence type="ECO:0000313" key="12">
    <source>
        <dbReference type="Proteomes" id="UP000006054"/>
    </source>
</evidence>
<dbReference type="Proteomes" id="UP000006054">
    <property type="component" value="Chromosome"/>
</dbReference>
<feature type="binding site" evidence="8">
    <location>
        <position position="323"/>
    </location>
    <ligand>
        <name>Mn(2+)</name>
        <dbReference type="ChEBI" id="CHEBI:29035"/>
    </ligand>
</feature>
<dbReference type="PANTHER" id="PTHR47371:SF3">
    <property type="entry name" value="PHOSPHOGLYCEROL TRANSFERASE I"/>
    <property type="match status" value="1"/>
</dbReference>
<feature type="transmembrane region" description="Helical" evidence="9">
    <location>
        <begin position="51"/>
        <end position="76"/>
    </location>
</feature>
<accession>I4AQC2</accession>
<feature type="transmembrane region" description="Helical" evidence="9">
    <location>
        <begin position="83"/>
        <end position="103"/>
    </location>
</feature>
<name>I4AQC2_BERLS</name>
<evidence type="ECO:0000256" key="3">
    <source>
        <dbReference type="ARBA" id="ARBA00022692"/>
    </source>
</evidence>
<feature type="binding site" evidence="8">
    <location>
        <position position="283"/>
    </location>
    <ligand>
        <name>Mn(2+)</name>
        <dbReference type="ChEBI" id="CHEBI:29035"/>
    </ligand>
</feature>
<feature type="binding site" evidence="8">
    <location>
        <position position="502"/>
    </location>
    <ligand>
        <name>Mn(2+)</name>
        <dbReference type="ChEBI" id="CHEBI:29035"/>
    </ligand>
</feature>
<evidence type="ECO:0000256" key="4">
    <source>
        <dbReference type="ARBA" id="ARBA00022989"/>
    </source>
</evidence>
<evidence type="ECO:0000256" key="8">
    <source>
        <dbReference type="PIRSR" id="PIRSR005091-3"/>
    </source>
</evidence>
<feature type="active site" evidence="6">
    <location>
        <position position="323"/>
    </location>
</feature>
<keyword evidence="2" id="KW-1003">Cell membrane</keyword>
<protein>
    <submittedName>
        <fullName evidence="11">Phosphoglycerol transferase family protein, alkaline phosphatase superfamily</fullName>
    </submittedName>
</protein>
<feature type="binding site" evidence="7">
    <location>
        <position position="438"/>
    </location>
    <ligand>
        <name>substrate</name>
    </ligand>
</feature>
<evidence type="ECO:0000256" key="6">
    <source>
        <dbReference type="PIRSR" id="PIRSR005091-1"/>
    </source>
</evidence>
<dbReference type="RefSeq" id="WP_014799580.1">
    <property type="nucleotide sequence ID" value="NC_018018.1"/>
</dbReference>
<keyword evidence="12" id="KW-1185">Reference proteome</keyword>
<evidence type="ECO:0000256" key="5">
    <source>
        <dbReference type="ARBA" id="ARBA00023136"/>
    </source>
</evidence>
<dbReference type="KEGG" id="fli:Fleli_3852"/>
<evidence type="ECO:0000256" key="9">
    <source>
        <dbReference type="SAM" id="Phobius"/>
    </source>
</evidence>
<dbReference type="GO" id="GO:0046872">
    <property type="term" value="F:metal ion binding"/>
    <property type="evidence" value="ECO:0007669"/>
    <property type="project" value="UniProtKB-KW"/>
</dbReference>
<keyword evidence="3 9" id="KW-0812">Transmembrane</keyword>
<evidence type="ECO:0000256" key="7">
    <source>
        <dbReference type="PIRSR" id="PIRSR005091-2"/>
    </source>
</evidence>
<reference evidence="12" key="1">
    <citation type="submission" date="2012-06" db="EMBL/GenBank/DDBJ databases">
        <title>The complete genome of Flexibacter litoralis DSM 6794.</title>
        <authorList>
            <person name="Lucas S."/>
            <person name="Copeland A."/>
            <person name="Lapidus A."/>
            <person name="Glavina del Rio T."/>
            <person name="Dalin E."/>
            <person name="Tice H."/>
            <person name="Bruce D."/>
            <person name="Goodwin L."/>
            <person name="Pitluck S."/>
            <person name="Peters L."/>
            <person name="Ovchinnikova G."/>
            <person name="Lu M."/>
            <person name="Kyrpides N."/>
            <person name="Mavromatis K."/>
            <person name="Ivanova N."/>
            <person name="Brettin T."/>
            <person name="Detter J.C."/>
            <person name="Han C."/>
            <person name="Larimer F."/>
            <person name="Land M."/>
            <person name="Hauser L."/>
            <person name="Markowitz V."/>
            <person name="Cheng J.-F."/>
            <person name="Hugenholtz P."/>
            <person name="Woyke T."/>
            <person name="Wu D."/>
            <person name="Spring S."/>
            <person name="Lang E."/>
            <person name="Kopitz M."/>
            <person name="Brambilla E."/>
            <person name="Klenk H.-P."/>
            <person name="Eisen J.A."/>
        </authorList>
    </citation>
    <scope>NUCLEOTIDE SEQUENCE [LARGE SCALE GENOMIC DNA]</scope>
    <source>
        <strain evidence="12">ATCC 23117 / DSM 6794 / NBRC 15988 / NCIMB 1366 / Sio-4</strain>
    </source>
</reference>
<dbReference type="GO" id="GO:0005886">
    <property type="term" value="C:plasma membrane"/>
    <property type="evidence" value="ECO:0007669"/>
    <property type="project" value="UniProtKB-SubCell"/>
</dbReference>
<keyword evidence="7" id="KW-0479">Metal-binding</keyword>
<organism evidence="11 12">
    <name type="scientific">Bernardetia litoralis (strain ATCC 23117 / DSM 6794 / NBRC 15988 / NCIMB 1366 / Fx l1 / Sio-4)</name>
    <name type="common">Flexibacter litoralis</name>
    <dbReference type="NCBI Taxonomy" id="880071"/>
    <lineage>
        <taxon>Bacteria</taxon>
        <taxon>Pseudomonadati</taxon>
        <taxon>Bacteroidota</taxon>
        <taxon>Cytophagia</taxon>
        <taxon>Cytophagales</taxon>
        <taxon>Bernardetiaceae</taxon>
        <taxon>Bernardetia</taxon>
    </lineage>
</organism>
<gene>
    <name evidence="11" type="ordered locus">Fleli_3852</name>
</gene>
<keyword evidence="5 9" id="KW-0472">Membrane</keyword>
<dbReference type="CDD" id="cd16015">
    <property type="entry name" value="LTA_synthase"/>
    <property type="match status" value="1"/>
</dbReference>
<evidence type="ECO:0000256" key="2">
    <source>
        <dbReference type="ARBA" id="ARBA00022475"/>
    </source>
</evidence>
<dbReference type="HOGENOM" id="CLU_014653_3_1_10"/>
<dbReference type="eggNOG" id="COG1368">
    <property type="taxonomic scope" value="Bacteria"/>
</dbReference>
<evidence type="ECO:0000259" key="10">
    <source>
        <dbReference type="Pfam" id="PF00884"/>
    </source>
</evidence>
<feature type="transmembrane region" description="Helical" evidence="9">
    <location>
        <begin position="123"/>
        <end position="152"/>
    </location>
</feature>
<proteinExistence type="predicted"/>
<dbReference type="InterPro" id="IPR017850">
    <property type="entry name" value="Alkaline_phosphatase_core_sf"/>
</dbReference>
<dbReference type="PIRSF" id="PIRSF005091">
    <property type="entry name" value="Mmb_sulf_HI1246"/>
    <property type="match status" value="1"/>
</dbReference>
<comment type="subcellular location">
    <subcellularLocation>
        <location evidence="1">Cell membrane</location>
        <topology evidence="1">Multi-pass membrane protein</topology>
    </subcellularLocation>
</comment>
<dbReference type="EMBL" id="CP003345">
    <property type="protein sequence ID" value="AFM06157.1"/>
    <property type="molecule type" value="Genomic_DNA"/>
</dbReference>